<organism evidence="2 3">
    <name type="scientific">Coregonus suidteri</name>
    <dbReference type="NCBI Taxonomy" id="861788"/>
    <lineage>
        <taxon>Eukaryota</taxon>
        <taxon>Metazoa</taxon>
        <taxon>Chordata</taxon>
        <taxon>Craniata</taxon>
        <taxon>Vertebrata</taxon>
        <taxon>Euteleostomi</taxon>
        <taxon>Actinopterygii</taxon>
        <taxon>Neopterygii</taxon>
        <taxon>Teleostei</taxon>
        <taxon>Protacanthopterygii</taxon>
        <taxon>Salmoniformes</taxon>
        <taxon>Salmonidae</taxon>
        <taxon>Coregoninae</taxon>
        <taxon>Coregonus</taxon>
    </lineage>
</organism>
<feature type="region of interest" description="Disordered" evidence="1">
    <location>
        <begin position="21"/>
        <end position="91"/>
    </location>
</feature>
<gene>
    <name evidence="2" type="ORF">J4Q44_G00311620</name>
</gene>
<protein>
    <submittedName>
        <fullName evidence="2">Uncharacterized protein</fullName>
    </submittedName>
</protein>
<evidence type="ECO:0000256" key="1">
    <source>
        <dbReference type="SAM" id="MobiDB-lite"/>
    </source>
</evidence>
<sequence length="91" mass="10165">MSWTMEINCLQDLIKAEEEEESLLDSYSNPAKASQKRAPNTPEHPKCSATPSQRGGRWCLRSGLSRAHVGQGGKGSRTGFSWSSWRDQRTL</sequence>
<dbReference type="Proteomes" id="UP001356427">
    <property type="component" value="Unassembled WGS sequence"/>
</dbReference>
<accession>A0AAN8KV85</accession>
<dbReference type="EMBL" id="JAGTTL010000030">
    <property type="protein sequence ID" value="KAK6298107.1"/>
    <property type="molecule type" value="Genomic_DNA"/>
</dbReference>
<reference evidence="2 3" key="1">
    <citation type="submission" date="2021-04" db="EMBL/GenBank/DDBJ databases">
        <authorList>
            <person name="De Guttry C."/>
            <person name="Zahm M."/>
            <person name="Klopp C."/>
            <person name="Cabau C."/>
            <person name="Louis A."/>
            <person name="Berthelot C."/>
            <person name="Parey E."/>
            <person name="Roest Crollius H."/>
            <person name="Montfort J."/>
            <person name="Robinson-Rechavi M."/>
            <person name="Bucao C."/>
            <person name="Bouchez O."/>
            <person name="Gislard M."/>
            <person name="Lluch J."/>
            <person name="Milhes M."/>
            <person name="Lampietro C."/>
            <person name="Lopez Roques C."/>
            <person name="Donnadieu C."/>
            <person name="Braasch I."/>
            <person name="Desvignes T."/>
            <person name="Postlethwait J."/>
            <person name="Bobe J."/>
            <person name="Wedekind C."/>
            <person name="Guiguen Y."/>
        </authorList>
    </citation>
    <scope>NUCLEOTIDE SEQUENCE [LARGE SCALE GENOMIC DNA]</scope>
    <source>
        <strain evidence="2">Cs_M1</strain>
        <tissue evidence="2">Blood</tissue>
    </source>
</reference>
<proteinExistence type="predicted"/>
<evidence type="ECO:0000313" key="2">
    <source>
        <dbReference type="EMBL" id="KAK6298107.1"/>
    </source>
</evidence>
<comment type="caution">
    <text evidence="2">The sequence shown here is derived from an EMBL/GenBank/DDBJ whole genome shotgun (WGS) entry which is preliminary data.</text>
</comment>
<name>A0AAN8KV85_9TELE</name>
<dbReference type="AlphaFoldDB" id="A0AAN8KV85"/>
<evidence type="ECO:0000313" key="3">
    <source>
        <dbReference type="Proteomes" id="UP001356427"/>
    </source>
</evidence>
<keyword evidence="3" id="KW-1185">Reference proteome</keyword>